<comment type="caution">
    <text evidence="3">The sequence shown here is derived from an EMBL/GenBank/DDBJ whole genome shotgun (WGS) entry which is preliminary data.</text>
</comment>
<evidence type="ECO:0000256" key="1">
    <source>
        <dbReference type="SAM" id="MobiDB-lite"/>
    </source>
</evidence>
<dbReference type="Proteomes" id="UP001151079">
    <property type="component" value="Unassembled WGS sequence"/>
</dbReference>
<dbReference type="AlphaFoldDB" id="A0A9X3C6D6"/>
<feature type="region of interest" description="Disordered" evidence="1">
    <location>
        <begin position="28"/>
        <end position="63"/>
    </location>
</feature>
<dbReference type="RefSeq" id="WP_264204595.1">
    <property type="nucleotide sequence ID" value="NZ_JAOZEW010000001.1"/>
</dbReference>
<feature type="chain" id="PRO_5040798868" evidence="2">
    <location>
        <begin position="26"/>
        <end position="122"/>
    </location>
</feature>
<keyword evidence="2" id="KW-0732">Signal</keyword>
<keyword evidence="4" id="KW-1185">Reference proteome</keyword>
<dbReference type="EMBL" id="JAOZEW010000001">
    <property type="protein sequence ID" value="MCV9926398.1"/>
    <property type="molecule type" value="Genomic_DNA"/>
</dbReference>
<proteinExistence type="predicted"/>
<feature type="signal peptide" evidence="2">
    <location>
        <begin position="1"/>
        <end position="25"/>
    </location>
</feature>
<gene>
    <name evidence="3" type="ORF">OIU83_01950</name>
</gene>
<evidence type="ECO:0000256" key="2">
    <source>
        <dbReference type="SAM" id="SignalP"/>
    </source>
</evidence>
<accession>A0A9X3C6D6</accession>
<name>A0A9X3C6D6_9FLAO</name>
<reference evidence="3" key="1">
    <citation type="submission" date="2022-10" db="EMBL/GenBank/DDBJ databases">
        <title>Two novel species of Flavobacterium.</title>
        <authorList>
            <person name="Liu Q."/>
            <person name="Xin Y.-H."/>
        </authorList>
    </citation>
    <scope>NUCLEOTIDE SEQUENCE</scope>
    <source>
        <strain evidence="3">LS1R49</strain>
    </source>
</reference>
<organism evidence="3 4">
    <name type="scientific">Flavobacterium shii</name>
    <dbReference type="NCBI Taxonomy" id="2987687"/>
    <lineage>
        <taxon>Bacteria</taxon>
        <taxon>Pseudomonadati</taxon>
        <taxon>Bacteroidota</taxon>
        <taxon>Flavobacteriia</taxon>
        <taxon>Flavobacteriales</taxon>
        <taxon>Flavobacteriaceae</taxon>
        <taxon>Flavobacterium</taxon>
    </lineage>
</organism>
<protein>
    <submittedName>
        <fullName evidence="3">Uncharacterized protein</fullName>
    </submittedName>
</protein>
<sequence>MISKTHIFFFVFLFGLFLMPMQAEACGRKSEKKKHTTEKTQKKSTADCCGSKSNKKGKEGCNDKCSHSNCRCVTIISVLTSEKWEEVELNCFNFSNKEQFFDAYEDALSSGFYTIWSPPKIS</sequence>
<evidence type="ECO:0000313" key="4">
    <source>
        <dbReference type="Proteomes" id="UP001151079"/>
    </source>
</evidence>
<evidence type="ECO:0000313" key="3">
    <source>
        <dbReference type="EMBL" id="MCV9926398.1"/>
    </source>
</evidence>